<dbReference type="EMBL" id="HE978323">
    <property type="protein sequence ID" value="CCK72377.1"/>
    <property type="molecule type" value="Genomic_DNA"/>
</dbReference>
<proteinExistence type="inferred from homology"/>
<evidence type="ECO:0000256" key="3">
    <source>
        <dbReference type="ARBA" id="ARBA00022676"/>
    </source>
</evidence>
<organism evidence="11 12">
    <name type="scientific">Huiozyma naganishii (strain ATCC MYA-139 / BCRC 22969 / CBS 8797 / KCTC 17520 / NBRC 10181 / NCYC 3082 / Yp74L-3)</name>
    <name type="common">Yeast</name>
    <name type="synonym">Kazachstania naganishii</name>
    <dbReference type="NCBI Taxonomy" id="1071383"/>
    <lineage>
        <taxon>Eukaryota</taxon>
        <taxon>Fungi</taxon>
        <taxon>Dikarya</taxon>
        <taxon>Ascomycota</taxon>
        <taxon>Saccharomycotina</taxon>
        <taxon>Saccharomycetes</taxon>
        <taxon>Saccharomycetales</taxon>
        <taxon>Saccharomycetaceae</taxon>
        <taxon>Huiozyma</taxon>
    </lineage>
</organism>
<evidence type="ECO:0000256" key="6">
    <source>
        <dbReference type="ARBA" id="ARBA00022968"/>
    </source>
</evidence>
<comment type="subcellular location">
    <subcellularLocation>
        <location evidence="1">Membrane</location>
        <topology evidence="1">Single-pass type II membrane protein</topology>
    </subcellularLocation>
</comment>
<dbReference type="SUPFAM" id="SSF53448">
    <property type="entry name" value="Nucleotide-diphospho-sugar transferases"/>
    <property type="match status" value="1"/>
</dbReference>
<dbReference type="RefSeq" id="XP_022466622.1">
    <property type="nucleotide sequence ID" value="XM_022610313.1"/>
</dbReference>
<dbReference type="OrthoDB" id="430354at2759"/>
<dbReference type="GO" id="GO:0000033">
    <property type="term" value="F:alpha-1,3-mannosyltransferase activity"/>
    <property type="evidence" value="ECO:0007669"/>
    <property type="project" value="TreeGrafter"/>
</dbReference>
<evidence type="ECO:0000256" key="4">
    <source>
        <dbReference type="ARBA" id="ARBA00022679"/>
    </source>
</evidence>
<protein>
    <recommendedName>
        <fullName evidence="13">Glycosyltransferase family 71 protein</fullName>
    </recommendedName>
</protein>
<comment type="similarity">
    <text evidence="2">Belongs to the MNN1/MNT family.</text>
</comment>
<dbReference type="InterPro" id="IPR022751">
    <property type="entry name" value="Alpha_mannosyltransferase"/>
</dbReference>
<dbReference type="PANTHER" id="PTHR31392">
    <property type="entry name" value="ALPHA-1,3-MANNOSYLTRANSFERASE MNN1-RELATED"/>
    <property type="match status" value="1"/>
</dbReference>
<name>J7S324_HUIN7</name>
<keyword evidence="9" id="KW-0325">Glycoprotein</keyword>
<evidence type="ECO:0000256" key="10">
    <source>
        <dbReference type="SAM" id="MobiDB-lite"/>
    </source>
</evidence>
<evidence type="ECO:0000256" key="9">
    <source>
        <dbReference type="ARBA" id="ARBA00023180"/>
    </source>
</evidence>
<dbReference type="GO" id="GO:0016020">
    <property type="term" value="C:membrane"/>
    <property type="evidence" value="ECO:0007669"/>
    <property type="project" value="UniProtKB-SubCell"/>
</dbReference>
<evidence type="ECO:0000313" key="11">
    <source>
        <dbReference type="EMBL" id="CCK72377.1"/>
    </source>
</evidence>
<dbReference type="eggNOG" id="ENOG502RZ48">
    <property type="taxonomic scope" value="Eukaryota"/>
</dbReference>
<dbReference type="GO" id="GO:0006493">
    <property type="term" value="P:protein O-linked glycosylation"/>
    <property type="evidence" value="ECO:0007669"/>
    <property type="project" value="TreeGrafter"/>
</dbReference>
<evidence type="ECO:0000256" key="7">
    <source>
        <dbReference type="ARBA" id="ARBA00022989"/>
    </source>
</evidence>
<sequence length="644" mass="73921">MNGRKLGSRALFVITAVIVLVTIVSVYQKERTNLGKAGQSTSARFSLSPESDSNSYTTNPDSFAKVSYEIDQTTGQPDQASKDFLEKAYSRVIFNSSPFSRLQKLRQDALKAAEDKEAKFFKGFSQTQKSLINWNVPGKVSRLQKCKILVSTLYYADTDWSNQLYLEPIISEAENFEVNSLVTERLRIYDFCFISGGLEISDVLEDHKMYNAKDLQHRMFPFMKQPAAGEILLPTITDLTTMQKLTYVTPEFDVERHNENPFKSWMELSDGKGIVTTFSEPFSDFFFRQLKVLQYQENKLPIQIVVKNGEFTKEFLSKLSERGRQTGQRLFLVEYSEILEEKNVNLIRKYFNKLIANIFNTFEEFVLLDADAVPYSPIESFMELPEYKNTGIYMFRDRVVDNELDDTCLVTLEHLEPTIEEVELLGSTLLFTSEMQKTTGSVEESIYRKMMEDRMKENVETGLVVVNKKEKFAGLVMTLMLSFNHKLQACFHGDKEFYWLGPLFAGQSYSIEPKGAALTGFPQKKYKDGKYVSTKLCDFHIAHVRGNELFWINGGLKEFKPDAGQDTHGYENKAWKMNGVLIPKQEQGSWNLEETDYGNTFCAEAVEVGSNKPPQGEVIWFDEKTYNKVNDIAKLWNNDEKDSI</sequence>
<dbReference type="InterPro" id="IPR029044">
    <property type="entry name" value="Nucleotide-diphossugar_trans"/>
</dbReference>
<dbReference type="PANTHER" id="PTHR31392:SF1">
    <property type="entry name" value="ALPHA-1,3-MANNOSYLTRANSFERASE MNN1-RELATED"/>
    <property type="match status" value="1"/>
</dbReference>
<reference evidence="11 12" key="1">
    <citation type="journal article" date="2011" name="Proc. Natl. Acad. Sci. U.S.A.">
        <title>Evolutionary erosion of yeast sex chromosomes by mating-type switching accidents.</title>
        <authorList>
            <person name="Gordon J.L."/>
            <person name="Armisen D."/>
            <person name="Proux-Wera E."/>
            <person name="Oheigeartaigh S.S."/>
            <person name="Byrne K.P."/>
            <person name="Wolfe K.H."/>
        </authorList>
    </citation>
    <scope>NUCLEOTIDE SEQUENCE [LARGE SCALE GENOMIC DNA]</scope>
    <source>
        <strain evidence="12">ATCC MYA-139 / BCRC 22969 / CBS 8797 / CCRC 22969 / KCTC 17520 / NBRC 10181 / NCYC 3082</strain>
    </source>
</reference>
<keyword evidence="8" id="KW-0472">Membrane</keyword>
<reference evidence="12" key="2">
    <citation type="submission" date="2012-08" db="EMBL/GenBank/DDBJ databases">
        <title>Genome sequence of Kazachstania naganishii.</title>
        <authorList>
            <person name="Gordon J.L."/>
            <person name="Armisen D."/>
            <person name="Proux-Wera E."/>
            <person name="OhEigeartaigh S.S."/>
            <person name="Byrne K.P."/>
            <person name="Wolfe K.H."/>
        </authorList>
    </citation>
    <scope>NUCLEOTIDE SEQUENCE [LARGE SCALE GENOMIC DNA]</scope>
    <source>
        <strain evidence="12">ATCC MYA-139 / BCRC 22969 / CBS 8797 / CCRC 22969 / KCTC 17520 / NBRC 10181 / NCYC 3082</strain>
    </source>
</reference>
<dbReference type="HOGENOM" id="CLU_015387_1_0_1"/>
<gene>
    <name evidence="11" type="primary">KNAG0J02990</name>
    <name evidence="11" type="ordered locus">KNAG_0J02990</name>
</gene>
<keyword evidence="12" id="KW-1185">Reference proteome</keyword>
<dbReference type="GeneID" id="34528132"/>
<keyword evidence="3" id="KW-0328">Glycosyltransferase</keyword>
<keyword evidence="4" id="KW-0808">Transferase</keyword>
<evidence type="ECO:0008006" key="13">
    <source>
        <dbReference type="Google" id="ProtNLM"/>
    </source>
</evidence>
<evidence type="ECO:0000256" key="8">
    <source>
        <dbReference type="ARBA" id="ARBA00023136"/>
    </source>
</evidence>
<evidence type="ECO:0000256" key="2">
    <source>
        <dbReference type="ARBA" id="ARBA00009105"/>
    </source>
</evidence>
<feature type="region of interest" description="Disordered" evidence="10">
    <location>
        <begin position="38"/>
        <end position="58"/>
    </location>
</feature>
<keyword evidence="7" id="KW-1133">Transmembrane helix</keyword>
<evidence type="ECO:0000256" key="5">
    <source>
        <dbReference type="ARBA" id="ARBA00022692"/>
    </source>
</evidence>
<dbReference type="AlphaFoldDB" id="J7S324"/>
<keyword evidence="5" id="KW-0812">Transmembrane</keyword>
<dbReference type="Proteomes" id="UP000006310">
    <property type="component" value="Chromosome 10"/>
</dbReference>
<accession>J7S324</accession>
<dbReference type="GO" id="GO:0005794">
    <property type="term" value="C:Golgi apparatus"/>
    <property type="evidence" value="ECO:0007669"/>
    <property type="project" value="TreeGrafter"/>
</dbReference>
<evidence type="ECO:0000256" key="1">
    <source>
        <dbReference type="ARBA" id="ARBA00004606"/>
    </source>
</evidence>
<evidence type="ECO:0000313" key="12">
    <source>
        <dbReference type="Proteomes" id="UP000006310"/>
    </source>
</evidence>
<dbReference type="Pfam" id="PF11051">
    <property type="entry name" value="Mannosyl_trans3"/>
    <property type="match status" value="1"/>
</dbReference>
<dbReference type="KEGG" id="kng:KNAG_0J02990"/>
<keyword evidence="6" id="KW-0735">Signal-anchor</keyword>